<comment type="caution">
    <text evidence="1">The sequence shown here is derived from an EMBL/GenBank/DDBJ whole genome shotgun (WGS) entry which is preliminary data.</text>
</comment>
<dbReference type="Proteomes" id="UP000499080">
    <property type="component" value="Unassembled WGS sequence"/>
</dbReference>
<evidence type="ECO:0000313" key="2">
    <source>
        <dbReference type="Proteomes" id="UP000499080"/>
    </source>
</evidence>
<sequence length="136" mass="14960">MEWNTGECPAFLRNQQQEIADHKEKTPSSGVWRVSGAEGIAPVDEKFFAGTLPTDFSERGRGGLVVKSWLWGRRVQGSKPESTEDTLNMGPAAHQIIRSDQTSSRWCGVEACRGGASSSVVLAIWPRFKVTRSVPK</sequence>
<gene>
    <name evidence="1" type="ORF">AVEN_4405_1</name>
</gene>
<dbReference type="AlphaFoldDB" id="A0A4Y2WW01"/>
<proteinExistence type="predicted"/>
<protein>
    <submittedName>
        <fullName evidence="1">Uncharacterized protein</fullName>
    </submittedName>
</protein>
<name>A0A4Y2WW01_ARAVE</name>
<organism evidence="1 2">
    <name type="scientific">Araneus ventricosus</name>
    <name type="common">Orbweaver spider</name>
    <name type="synonym">Epeira ventricosa</name>
    <dbReference type="NCBI Taxonomy" id="182803"/>
    <lineage>
        <taxon>Eukaryota</taxon>
        <taxon>Metazoa</taxon>
        <taxon>Ecdysozoa</taxon>
        <taxon>Arthropoda</taxon>
        <taxon>Chelicerata</taxon>
        <taxon>Arachnida</taxon>
        <taxon>Araneae</taxon>
        <taxon>Araneomorphae</taxon>
        <taxon>Entelegynae</taxon>
        <taxon>Araneoidea</taxon>
        <taxon>Araneidae</taxon>
        <taxon>Araneus</taxon>
    </lineage>
</organism>
<evidence type="ECO:0000313" key="1">
    <source>
        <dbReference type="EMBL" id="GBO40794.1"/>
    </source>
</evidence>
<accession>A0A4Y2WW01</accession>
<reference evidence="1 2" key="1">
    <citation type="journal article" date="2019" name="Sci. Rep.">
        <title>Orb-weaving spider Araneus ventricosus genome elucidates the spidroin gene catalogue.</title>
        <authorList>
            <person name="Kono N."/>
            <person name="Nakamura H."/>
            <person name="Ohtoshi R."/>
            <person name="Moran D.A.P."/>
            <person name="Shinohara A."/>
            <person name="Yoshida Y."/>
            <person name="Fujiwara M."/>
            <person name="Mori M."/>
            <person name="Tomita M."/>
            <person name="Arakawa K."/>
        </authorList>
    </citation>
    <scope>NUCLEOTIDE SEQUENCE [LARGE SCALE GENOMIC DNA]</scope>
</reference>
<dbReference type="EMBL" id="BGPR01066148">
    <property type="protein sequence ID" value="GBO40794.1"/>
    <property type="molecule type" value="Genomic_DNA"/>
</dbReference>
<keyword evidence="2" id="KW-1185">Reference proteome</keyword>